<keyword evidence="3" id="KW-1185">Reference proteome</keyword>
<reference evidence="3" key="1">
    <citation type="submission" date="2017-01" db="EMBL/GenBank/DDBJ databases">
        <authorList>
            <person name="Varghese N."/>
            <person name="Submissions S."/>
        </authorList>
    </citation>
    <scope>NUCLEOTIDE SEQUENCE [LARGE SCALE GENOMIC DNA]</scope>
    <source>
        <strain evidence="3">LP100</strain>
    </source>
</reference>
<organism evidence="2 3">
    <name type="scientific">Pontibacter indicus</name>
    <dbReference type="NCBI Taxonomy" id="1317125"/>
    <lineage>
        <taxon>Bacteria</taxon>
        <taxon>Pseudomonadati</taxon>
        <taxon>Bacteroidota</taxon>
        <taxon>Cytophagia</taxon>
        <taxon>Cytophagales</taxon>
        <taxon>Hymenobacteraceae</taxon>
        <taxon>Pontibacter</taxon>
    </lineage>
</organism>
<dbReference type="EMBL" id="FTPP01000001">
    <property type="protein sequence ID" value="SIT76321.1"/>
    <property type="molecule type" value="Genomic_DNA"/>
</dbReference>
<accession>A0A1R3WDQ6</accession>
<evidence type="ECO:0000313" key="3">
    <source>
        <dbReference type="Proteomes" id="UP000187181"/>
    </source>
</evidence>
<dbReference type="GO" id="GO:0016853">
    <property type="term" value="F:isomerase activity"/>
    <property type="evidence" value="ECO:0007669"/>
    <property type="project" value="TreeGrafter"/>
</dbReference>
<dbReference type="PANTHER" id="PTHR13774">
    <property type="entry name" value="PHENAZINE BIOSYNTHESIS PROTEIN"/>
    <property type="match status" value="1"/>
</dbReference>
<dbReference type="GO" id="GO:0005737">
    <property type="term" value="C:cytoplasm"/>
    <property type="evidence" value="ECO:0007669"/>
    <property type="project" value="TreeGrafter"/>
</dbReference>
<evidence type="ECO:0000313" key="2">
    <source>
        <dbReference type="EMBL" id="SIT76321.1"/>
    </source>
</evidence>
<dbReference type="AlphaFoldDB" id="A0A1R3WDQ6"/>
<dbReference type="RefSeq" id="WP_076665755.1">
    <property type="nucleotide sequence ID" value="NZ_FTPP01000001.1"/>
</dbReference>
<name>A0A1R3WDQ6_9BACT</name>
<protein>
    <submittedName>
        <fullName evidence="2">Phenazine biosynthesis protein PhzF family</fullName>
    </submittedName>
</protein>
<dbReference type="Proteomes" id="UP000187181">
    <property type="component" value="Unassembled WGS sequence"/>
</dbReference>
<dbReference type="OrthoDB" id="9788221at2"/>
<dbReference type="NCBIfam" id="TIGR00654">
    <property type="entry name" value="PhzF_family"/>
    <property type="match status" value="1"/>
</dbReference>
<dbReference type="PIRSF" id="PIRSF016184">
    <property type="entry name" value="PhzC_PhzF"/>
    <property type="match status" value="1"/>
</dbReference>
<dbReference type="InterPro" id="IPR003719">
    <property type="entry name" value="Phenazine_PhzF-like"/>
</dbReference>
<gene>
    <name evidence="2" type="ORF">SAMN05444128_0321</name>
</gene>
<evidence type="ECO:0000256" key="1">
    <source>
        <dbReference type="PIRSR" id="PIRSR016184-1"/>
    </source>
</evidence>
<dbReference type="Pfam" id="PF02567">
    <property type="entry name" value="PhzC-PhzF"/>
    <property type="match status" value="1"/>
</dbReference>
<dbReference type="SUPFAM" id="SSF54506">
    <property type="entry name" value="Diaminopimelate epimerase-like"/>
    <property type="match status" value="1"/>
</dbReference>
<feature type="active site" evidence="1">
    <location>
        <position position="52"/>
    </location>
</feature>
<proteinExistence type="predicted"/>
<dbReference type="STRING" id="1317125.SAMN05444128_0321"/>
<sequence length="297" mass="32010">MTNTETLTPELYLVKAFTEQPNGGNTAGVVLFADKLSRERRQKIAAVLGLSETAFVSASDVGDVKVEFYTPLKQIPHCGHATVAAFSLLWQKGLLLDGSAVKESIEGPRQISYEEGKVYQAQLPPQYTTLGAAGIDPNVISTSLGLPEGFVLPQAPVVASTGVPFLLVPIPDERTLHHLQPDQELIRAVSDKAGLVGFYAFTTNTEVADASARMFAPSYGIAEESATGMAAGPLACYLHDHLQYHKANFLIHQGYLMRHPSPSQIEVMLQLDGEGHIVGLRAGGRGLVIRKMELGDF</sequence>
<dbReference type="Gene3D" id="3.10.310.10">
    <property type="entry name" value="Diaminopimelate Epimerase, Chain A, domain 1"/>
    <property type="match status" value="2"/>
</dbReference>